<evidence type="ECO:0000256" key="14">
    <source>
        <dbReference type="PIRSR" id="PIRSR602403-1"/>
    </source>
</evidence>
<dbReference type="InterPro" id="IPR001128">
    <property type="entry name" value="Cyt_P450"/>
</dbReference>
<evidence type="ECO:0000256" key="10">
    <source>
        <dbReference type="ARBA" id="ARBA00023002"/>
    </source>
</evidence>
<protein>
    <recommendedName>
        <fullName evidence="18">Cytochrome P450</fullName>
    </recommendedName>
</protein>
<evidence type="ECO:0000256" key="15">
    <source>
        <dbReference type="RuleBase" id="RU000461"/>
    </source>
</evidence>
<name>A0A1B0B4I0_9MUSC</name>
<organism evidence="16 17">
    <name type="scientific">Glossina palpalis gambiensis</name>
    <dbReference type="NCBI Taxonomy" id="67801"/>
    <lineage>
        <taxon>Eukaryota</taxon>
        <taxon>Metazoa</taxon>
        <taxon>Ecdysozoa</taxon>
        <taxon>Arthropoda</taxon>
        <taxon>Hexapoda</taxon>
        <taxon>Insecta</taxon>
        <taxon>Pterygota</taxon>
        <taxon>Neoptera</taxon>
        <taxon>Endopterygota</taxon>
        <taxon>Diptera</taxon>
        <taxon>Brachycera</taxon>
        <taxon>Muscomorpha</taxon>
        <taxon>Hippoboscoidea</taxon>
        <taxon>Glossinidae</taxon>
        <taxon>Glossina</taxon>
    </lineage>
</organism>
<dbReference type="EnsemblMetazoa" id="GPPI018555-RA">
    <property type="protein sequence ID" value="GPPI018555-PA"/>
    <property type="gene ID" value="GPPI018555"/>
</dbReference>
<dbReference type="InterPro" id="IPR002403">
    <property type="entry name" value="Cyt_P450_E_grp-IV"/>
</dbReference>
<feature type="binding site" description="axial binding residue" evidence="14">
    <location>
        <position position="93"/>
    </location>
    <ligand>
        <name>heme</name>
        <dbReference type="ChEBI" id="CHEBI:30413"/>
    </ligand>
    <ligandPart>
        <name>Fe</name>
        <dbReference type="ChEBI" id="CHEBI:18248"/>
    </ligandPart>
</feature>
<dbReference type="InterPro" id="IPR017972">
    <property type="entry name" value="Cyt_P450_CS"/>
</dbReference>
<keyword evidence="17" id="KW-1185">Reference proteome</keyword>
<evidence type="ECO:0000256" key="9">
    <source>
        <dbReference type="ARBA" id="ARBA00022848"/>
    </source>
</evidence>
<dbReference type="PANTHER" id="PTHR24292">
    <property type="entry name" value="CYTOCHROME P450"/>
    <property type="match status" value="1"/>
</dbReference>
<evidence type="ECO:0008006" key="18">
    <source>
        <dbReference type="Google" id="ProtNLM"/>
    </source>
</evidence>
<dbReference type="PRINTS" id="PR00465">
    <property type="entry name" value="EP450IV"/>
</dbReference>
<keyword evidence="7 14" id="KW-0479">Metal-binding</keyword>
<dbReference type="GO" id="GO:0005506">
    <property type="term" value="F:iron ion binding"/>
    <property type="evidence" value="ECO:0007669"/>
    <property type="project" value="InterPro"/>
</dbReference>
<keyword evidence="6 14" id="KW-0349">Heme</keyword>
<reference evidence="16" key="2">
    <citation type="submission" date="2020-05" db="UniProtKB">
        <authorList>
            <consortium name="EnsemblMetazoa"/>
        </authorList>
    </citation>
    <scope>IDENTIFICATION</scope>
    <source>
        <strain evidence="16">IAEA</strain>
    </source>
</reference>
<evidence type="ECO:0000256" key="11">
    <source>
        <dbReference type="ARBA" id="ARBA00023004"/>
    </source>
</evidence>
<keyword evidence="13" id="KW-0472">Membrane</keyword>
<dbReference type="InterPro" id="IPR050476">
    <property type="entry name" value="Insect_CytP450_Detox"/>
</dbReference>
<dbReference type="GO" id="GO:0016705">
    <property type="term" value="F:oxidoreductase activity, acting on paired donors, with incorporation or reduction of molecular oxygen"/>
    <property type="evidence" value="ECO:0007669"/>
    <property type="project" value="InterPro"/>
</dbReference>
<dbReference type="VEuPathDB" id="VectorBase:GPPI018555"/>
<dbReference type="Gene3D" id="1.10.630.10">
    <property type="entry name" value="Cytochrome P450"/>
    <property type="match status" value="1"/>
</dbReference>
<comment type="cofactor">
    <cofactor evidence="1 14">
        <name>heme</name>
        <dbReference type="ChEBI" id="CHEBI:30413"/>
    </cofactor>
</comment>
<dbReference type="GO" id="GO:0005789">
    <property type="term" value="C:endoplasmic reticulum membrane"/>
    <property type="evidence" value="ECO:0007669"/>
    <property type="project" value="UniProtKB-SubCell"/>
</dbReference>
<dbReference type="AlphaFoldDB" id="A0A1B0B4I0"/>
<evidence type="ECO:0000256" key="13">
    <source>
        <dbReference type="ARBA" id="ARBA00023136"/>
    </source>
</evidence>
<keyword evidence="12 15" id="KW-0503">Monooxygenase</keyword>
<keyword evidence="9" id="KW-0492">Microsome</keyword>
<evidence type="ECO:0000256" key="12">
    <source>
        <dbReference type="ARBA" id="ARBA00023033"/>
    </source>
</evidence>
<proteinExistence type="inferred from homology"/>
<dbReference type="GO" id="GO:0004497">
    <property type="term" value="F:monooxygenase activity"/>
    <property type="evidence" value="ECO:0007669"/>
    <property type="project" value="UniProtKB-KW"/>
</dbReference>
<evidence type="ECO:0000256" key="8">
    <source>
        <dbReference type="ARBA" id="ARBA00022824"/>
    </source>
</evidence>
<evidence type="ECO:0000256" key="4">
    <source>
        <dbReference type="ARBA" id="ARBA00004406"/>
    </source>
</evidence>
<dbReference type="PANTHER" id="PTHR24292:SF54">
    <property type="entry name" value="CYP9F3-RELATED"/>
    <property type="match status" value="1"/>
</dbReference>
<accession>A0A1B0B4I0</accession>
<dbReference type="Proteomes" id="UP000092460">
    <property type="component" value="Unassembled WGS sequence"/>
</dbReference>
<dbReference type="Pfam" id="PF00067">
    <property type="entry name" value="p450"/>
    <property type="match status" value="1"/>
</dbReference>
<dbReference type="EMBL" id="JXJN01008315">
    <property type="status" value="NOT_ANNOTATED_CDS"/>
    <property type="molecule type" value="Genomic_DNA"/>
</dbReference>
<evidence type="ECO:0000256" key="6">
    <source>
        <dbReference type="ARBA" id="ARBA00022617"/>
    </source>
</evidence>
<keyword evidence="11 14" id="KW-0408">Iron</keyword>
<evidence type="ECO:0000313" key="16">
    <source>
        <dbReference type="EnsemblMetazoa" id="GPPI018555-PA"/>
    </source>
</evidence>
<evidence type="ECO:0000313" key="17">
    <source>
        <dbReference type="Proteomes" id="UP000092460"/>
    </source>
</evidence>
<evidence type="ECO:0000256" key="5">
    <source>
        <dbReference type="ARBA" id="ARBA00010617"/>
    </source>
</evidence>
<dbReference type="STRING" id="67801.A0A1B0B4I0"/>
<sequence length="122" mass="13814">MTYMEQVFNETLRKYPVVPLLPRVCVNDYRLANSDLILEKGLRVIIPIDAIQNDPEYFKEPELFNPDRFSSAAIAQQHPAFSFLPFGEGPRNCFGMLFGKLQTQIALITTSCTITLSQVDGK</sequence>
<comment type="subcellular location">
    <subcellularLocation>
        <location evidence="4">Endoplasmic reticulum membrane</location>
        <topology evidence="4">Peripheral membrane protein</topology>
    </subcellularLocation>
    <subcellularLocation>
        <location evidence="3">Microsome membrane</location>
        <topology evidence="3">Peripheral membrane protein</topology>
    </subcellularLocation>
</comment>
<keyword evidence="8" id="KW-0256">Endoplasmic reticulum</keyword>
<dbReference type="PROSITE" id="PS00086">
    <property type="entry name" value="CYTOCHROME_P450"/>
    <property type="match status" value="1"/>
</dbReference>
<reference evidence="17" key="1">
    <citation type="submission" date="2015-01" db="EMBL/GenBank/DDBJ databases">
        <authorList>
            <person name="Aksoy S."/>
            <person name="Warren W."/>
            <person name="Wilson R.K."/>
        </authorList>
    </citation>
    <scope>NUCLEOTIDE SEQUENCE [LARGE SCALE GENOMIC DNA]</scope>
    <source>
        <strain evidence="17">IAEA</strain>
    </source>
</reference>
<evidence type="ECO:0000256" key="1">
    <source>
        <dbReference type="ARBA" id="ARBA00001971"/>
    </source>
</evidence>
<evidence type="ECO:0000256" key="7">
    <source>
        <dbReference type="ARBA" id="ARBA00022723"/>
    </source>
</evidence>
<evidence type="ECO:0000256" key="3">
    <source>
        <dbReference type="ARBA" id="ARBA00004174"/>
    </source>
</evidence>
<keyword evidence="10 15" id="KW-0560">Oxidoreductase</keyword>
<dbReference type="InterPro" id="IPR036396">
    <property type="entry name" value="Cyt_P450_sf"/>
</dbReference>
<evidence type="ECO:0000256" key="2">
    <source>
        <dbReference type="ARBA" id="ARBA00003690"/>
    </source>
</evidence>
<dbReference type="SUPFAM" id="SSF48264">
    <property type="entry name" value="Cytochrome P450"/>
    <property type="match status" value="1"/>
</dbReference>
<dbReference type="PRINTS" id="PR00385">
    <property type="entry name" value="P450"/>
</dbReference>
<comment type="similarity">
    <text evidence="5 15">Belongs to the cytochrome P450 family.</text>
</comment>
<comment type="function">
    <text evidence="2">May be involved in the metabolism of insect hormones and in the breakdown of synthetic insecticides.</text>
</comment>
<dbReference type="GO" id="GO:0020037">
    <property type="term" value="F:heme binding"/>
    <property type="evidence" value="ECO:0007669"/>
    <property type="project" value="InterPro"/>
</dbReference>